<dbReference type="Proteomes" id="UP000076727">
    <property type="component" value="Unassembled WGS sequence"/>
</dbReference>
<dbReference type="SUPFAM" id="SSF81296">
    <property type="entry name" value="E set domains"/>
    <property type="match status" value="1"/>
</dbReference>
<evidence type="ECO:0000313" key="3">
    <source>
        <dbReference type="Proteomes" id="UP000076727"/>
    </source>
</evidence>
<reference evidence="2 3" key="1">
    <citation type="journal article" date="2016" name="Mol. Biol. Evol.">
        <title>Comparative Genomics of Early-Diverging Mushroom-Forming Fungi Provides Insights into the Origins of Lignocellulose Decay Capabilities.</title>
        <authorList>
            <person name="Nagy L.G."/>
            <person name="Riley R."/>
            <person name="Tritt A."/>
            <person name="Adam C."/>
            <person name="Daum C."/>
            <person name="Floudas D."/>
            <person name="Sun H."/>
            <person name="Yadav J.S."/>
            <person name="Pangilinan J."/>
            <person name="Larsson K.H."/>
            <person name="Matsuura K."/>
            <person name="Barry K."/>
            <person name="Labutti K."/>
            <person name="Kuo R."/>
            <person name="Ohm R.A."/>
            <person name="Bhattacharya S.S."/>
            <person name="Shirouzu T."/>
            <person name="Yoshinaga Y."/>
            <person name="Martin F.M."/>
            <person name="Grigoriev I.V."/>
            <person name="Hibbett D.S."/>
        </authorList>
    </citation>
    <scope>NUCLEOTIDE SEQUENCE [LARGE SCALE GENOMIC DNA]</scope>
    <source>
        <strain evidence="2 3">L-15889</strain>
    </source>
</reference>
<dbReference type="OrthoDB" id="2742096at2759"/>
<feature type="domain" description="Arrestin-like N-terminal" evidence="1">
    <location>
        <begin position="18"/>
        <end position="146"/>
    </location>
</feature>
<sequence length="342" mass="38756">MTSKPPLNLVVAQLTCIAGQPVQGTVALNFRSVRDDPLDEVRVELRGIMRMCVLLISCNSCAEQYEDILLVYENKTLWKRGERYPPAGTHFLRMPFALELPTNVPPSCYASTGGTTVRVDYKVEVVGVRASMHRLNERVECALKVVTPDVVGAPIRTRLKGGWQGPWATKTARRRIRKGLWGPYADVQMEFTYPATPVLPLSAPIPFALSIATVSRPLPSTYDKRIWPCPPLQPREVKLFLRQSVRVKSRTFDRTYTLPLSSLWGSVDIERFQDEWYPIDDLGRKGRWKQETVFTSVFRLKCPPAFKFTRLGHEVEIQVSYFSRLHGMNTTIPINVASGMST</sequence>
<proteinExistence type="predicted"/>
<dbReference type="InterPro" id="IPR014756">
    <property type="entry name" value="Ig_E-set"/>
</dbReference>
<gene>
    <name evidence="2" type="ORF">DAEQUDRAFT_710642</name>
</gene>
<dbReference type="InterPro" id="IPR011021">
    <property type="entry name" value="Arrestin-like_N"/>
</dbReference>
<name>A0A165Q7B5_9APHY</name>
<dbReference type="AlphaFoldDB" id="A0A165Q7B5"/>
<dbReference type="InterPro" id="IPR014752">
    <property type="entry name" value="Arrestin-like_C"/>
</dbReference>
<dbReference type="EMBL" id="KV429060">
    <property type="protein sequence ID" value="KZT69102.1"/>
    <property type="molecule type" value="Genomic_DNA"/>
</dbReference>
<organism evidence="2 3">
    <name type="scientific">Daedalea quercina L-15889</name>
    <dbReference type="NCBI Taxonomy" id="1314783"/>
    <lineage>
        <taxon>Eukaryota</taxon>
        <taxon>Fungi</taxon>
        <taxon>Dikarya</taxon>
        <taxon>Basidiomycota</taxon>
        <taxon>Agaricomycotina</taxon>
        <taxon>Agaricomycetes</taxon>
        <taxon>Polyporales</taxon>
        <taxon>Fomitopsis</taxon>
    </lineage>
</organism>
<evidence type="ECO:0000259" key="1">
    <source>
        <dbReference type="Pfam" id="PF00339"/>
    </source>
</evidence>
<protein>
    <recommendedName>
        <fullName evidence="1">Arrestin-like N-terminal domain-containing protein</fullName>
    </recommendedName>
</protein>
<evidence type="ECO:0000313" key="2">
    <source>
        <dbReference type="EMBL" id="KZT69102.1"/>
    </source>
</evidence>
<dbReference type="Gene3D" id="2.60.40.640">
    <property type="match status" value="1"/>
</dbReference>
<accession>A0A165Q7B5</accession>
<keyword evidence="3" id="KW-1185">Reference proteome</keyword>
<dbReference type="STRING" id="1314783.A0A165Q7B5"/>
<dbReference type="Pfam" id="PF00339">
    <property type="entry name" value="Arrestin_N"/>
    <property type="match status" value="1"/>
</dbReference>